<reference evidence="1 2" key="1">
    <citation type="submission" date="2020-08" db="EMBL/GenBank/DDBJ databases">
        <title>Genomic Encyclopedia of Type Strains, Phase IV (KMG-IV): sequencing the most valuable type-strain genomes for metagenomic binning, comparative biology and taxonomic classification.</title>
        <authorList>
            <person name="Goeker M."/>
        </authorList>
    </citation>
    <scope>NUCLEOTIDE SEQUENCE [LARGE SCALE GENOMIC DNA]</scope>
    <source>
        <strain evidence="1 2">DSM 25024</strain>
    </source>
</reference>
<keyword evidence="2" id="KW-1185">Reference proteome</keyword>
<comment type="caution">
    <text evidence="1">The sequence shown here is derived from an EMBL/GenBank/DDBJ whole genome shotgun (WGS) entry which is preliminary data.</text>
</comment>
<evidence type="ECO:0000313" key="1">
    <source>
        <dbReference type="EMBL" id="MBB3938051.1"/>
    </source>
</evidence>
<dbReference type="Proteomes" id="UP000531216">
    <property type="component" value="Unassembled WGS sequence"/>
</dbReference>
<dbReference type="RefSeq" id="WP_090966256.1">
    <property type="nucleotide sequence ID" value="NZ_FOOA01000026.1"/>
</dbReference>
<sequence length="113" mass="12198">MKSPKQPMKAILAAATQEALEGMAETLFAALAVKQALTTAAGRGLHEWTLAAPGPVNLRHTQAAIRLMAWLDNEQLDYDWQPRVIPATTPGTGGTAHDLLIRWDGGRLSVDRS</sequence>
<proteinExistence type="predicted"/>
<name>A0A7W6C212_9HYPH</name>
<dbReference type="OrthoDB" id="8265497at2"/>
<gene>
    <name evidence="1" type="ORF">GGR05_004221</name>
</gene>
<dbReference type="EMBL" id="JACIDO010000016">
    <property type="protein sequence ID" value="MBB3938051.1"/>
    <property type="molecule type" value="Genomic_DNA"/>
</dbReference>
<accession>A0A7W6C212</accession>
<dbReference type="AlphaFoldDB" id="A0A7W6C212"/>
<protein>
    <submittedName>
        <fullName evidence="1">Uncharacterized protein</fullName>
    </submittedName>
</protein>
<organism evidence="1 2">
    <name type="scientific">Aureimonas phyllosphaerae</name>
    <dbReference type="NCBI Taxonomy" id="1166078"/>
    <lineage>
        <taxon>Bacteria</taxon>
        <taxon>Pseudomonadati</taxon>
        <taxon>Pseudomonadota</taxon>
        <taxon>Alphaproteobacteria</taxon>
        <taxon>Hyphomicrobiales</taxon>
        <taxon>Aurantimonadaceae</taxon>
        <taxon>Aureimonas</taxon>
    </lineage>
</organism>
<evidence type="ECO:0000313" key="2">
    <source>
        <dbReference type="Proteomes" id="UP000531216"/>
    </source>
</evidence>